<dbReference type="NCBIfam" id="TIGR03347">
    <property type="entry name" value="VI_chp_1"/>
    <property type="match status" value="1"/>
</dbReference>
<dbReference type="Pfam" id="PF06996">
    <property type="entry name" value="T6SS_TssG"/>
    <property type="match status" value="1"/>
</dbReference>
<dbReference type="AlphaFoldDB" id="A0A2N8KTH5"/>
<sequence>MNAPQAHRRADPIADIAAAPHRYDFFQALRLIDAYHQDLPGLGTAKRPVDEPLRLGQNTSLAFSPSSLHALNLQDRSGRPRLEVNFFGLFGPNGPLPLHLTAYAHERKLHKGDETFARFADLFHHRLLLLFYRAWAQGKPTVNLDRPKDDRFAGFVGALMGVGGEAWQGRDAAPDHARLAHAQVQARQARNADGLSQLLSAYLGMQARVEQFVGRWMPLQAQERTRLQRQSRKGASRRHSTHQLGVSAVLGRAVYDRQHHFRIHIGPLDLPAFEALLPVGSALPALQALVHQYIGLEYAWDLALTLKPEQVPACRLGRNSRLGWTSWLGRPLARAEPAVLRLQPRSSPL</sequence>
<dbReference type="Proteomes" id="UP000235916">
    <property type="component" value="Unassembled WGS sequence"/>
</dbReference>
<evidence type="ECO:0000313" key="1">
    <source>
        <dbReference type="EMBL" id="PND36730.1"/>
    </source>
</evidence>
<evidence type="ECO:0000313" key="2">
    <source>
        <dbReference type="Proteomes" id="UP000235916"/>
    </source>
</evidence>
<protein>
    <submittedName>
        <fullName evidence="1">Type VI secretion system baseplate subunit TssG</fullName>
    </submittedName>
</protein>
<dbReference type="PANTHER" id="PTHR35564:SF4">
    <property type="entry name" value="CYTOPLASMIC PROTEIN"/>
    <property type="match status" value="1"/>
</dbReference>
<proteinExistence type="predicted"/>
<name>A0A2N8KTH5_9BURK</name>
<dbReference type="PANTHER" id="PTHR35564">
    <property type="match status" value="1"/>
</dbReference>
<keyword evidence="2" id="KW-1185">Reference proteome</keyword>
<dbReference type="OrthoDB" id="1523296at2"/>
<reference evidence="1 2" key="1">
    <citation type="submission" date="2018-01" db="EMBL/GenBank/DDBJ databases">
        <title>Draft genome sequence of Paucibacter aquatile CR182 isolated from freshwater of the Nakdong River.</title>
        <authorList>
            <person name="Choi A."/>
            <person name="Chung E.J."/>
        </authorList>
    </citation>
    <scope>NUCLEOTIDE SEQUENCE [LARGE SCALE GENOMIC DNA]</scope>
    <source>
        <strain evidence="1 2">CR182</strain>
    </source>
</reference>
<dbReference type="RefSeq" id="WP_102766653.1">
    <property type="nucleotide sequence ID" value="NZ_POSP01000003.1"/>
</dbReference>
<organism evidence="1 2">
    <name type="scientific">Kinneretia aquatilis</name>
    <dbReference type="NCBI Taxonomy" id="2070761"/>
    <lineage>
        <taxon>Bacteria</taxon>
        <taxon>Pseudomonadati</taxon>
        <taxon>Pseudomonadota</taxon>
        <taxon>Betaproteobacteria</taxon>
        <taxon>Burkholderiales</taxon>
        <taxon>Sphaerotilaceae</taxon>
        <taxon>Roseateles</taxon>
    </lineage>
</organism>
<comment type="caution">
    <text evidence="1">The sequence shown here is derived from an EMBL/GenBank/DDBJ whole genome shotgun (WGS) entry which is preliminary data.</text>
</comment>
<accession>A0A2N8KTH5</accession>
<dbReference type="EMBL" id="POSP01000003">
    <property type="protein sequence ID" value="PND36730.1"/>
    <property type="molecule type" value="Genomic_DNA"/>
</dbReference>
<gene>
    <name evidence="1" type="ORF">C1O66_03685</name>
</gene>
<dbReference type="InterPro" id="IPR010732">
    <property type="entry name" value="T6SS_TssG-like"/>
</dbReference>